<evidence type="ECO:0000256" key="1">
    <source>
        <dbReference type="SAM" id="MobiDB-lite"/>
    </source>
</evidence>
<dbReference type="EMBL" id="WJQU01000003">
    <property type="protein sequence ID" value="KAJ6640000.1"/>
    <property type="molecule type" value="Genomic_DNA"/>
</dbReference>
<organism evidence="3 4">
    <name type="scientific">Pseudolycoriella hygida</name>
    <dbReference type="NCBI Taxonomy" id="35572"/>
    <lineage>
        <taxon>Eukaryota</taxon>
        <taxon>Metazoa</taxon>
        <taxon>Ecdysozoa</taxon>
        <taxon>Arthropoda</taxon>
        <taxon>Hexapoda</taxon>
        <taxon>Insecta</taxon>
        <taxon>Pterygota</taxon>
        <taxon>Neoptera</taxon>
        <taxon>Endopterygota</taxon>
        <taxon>Diptera</taxon>
        <taxon>Nematocera</taxon>
        <taxon>Sciaroidea</taxon>
        <taxon>Sciaridae</taxon>
        <taxon>Pseudolycoriella</taxon>
    </lineage>
</organism>
<feature type="region of interest" description="Disordered" evidence="1">
    <location>
        <begin position="14"/>
        <end position="35"/>
    </location>
</feature>
<evidence type="ECO:0000313" key="3">
    <source>
        <dbReference type="EMBL" id="KAJ6640000.1"/>
    </source>
</evidence>
<feature type="domain" description="DUF7726" evidence="2">
    <location>
        <begin position="252"/>
        <end position="318"/>
    </location>
</feature>
<gene>
    <name evidence="3" type="ORF">Bhyg_12749</name>
</gene>
<dbReference type="Pfam" id="PF24852">
    <property type="entry name" value="DUF7726"/>
    <property type="match status" value="1"/>
</dbReference>
<dbReference type="OrthoDB" id="78475at2759"/>
<name>A0A9Q0MY29_9DIPT</name>
<protein>
    <recommendedName>
        <fullName evidence="2">DUF7726 domain-containing protein</fullName>
    </recommendedName>
</protein>
<dbReference type="PANTHER" id="PTHR42339:SF1">
    <property type="entry name" value="HISTONE H1"/>
    <property type="match status" value="1"/>
</dbReference>
<dbReference type="AlphaFoldDB" id="A0A9Q0MY29"/>
<dbReference type="InterPro" id="IPR056143">
    <property type="entry name" value="DUF7726"/>
</dbReference>
<proteinExistence type="predicted"/>
<comment type="caution">
    <text evidence="3">The sequence shown here is derived from an EMBL/GenBank/DDBJ whole genome shotgun (WGS) entry which is preliminary data.</text>
</comment>
<accession>A0A9Q0MY29</accession>
<keyword evidence="4" id="KW-1185">Reference proteome</keyword>
<dbReference type="PANTHER" id="PTHR42339">
    <property type="entry name" value="HISTONE H1"/>
    <property type="match status" value="1"/>
</dbReference>
<evidence type="ECO:0000313" key="4">
    <source>
        <dbReference type="Proteomes" id="UP001151699"/>
    </source>
</evidence>
<dbReference type="Proteomes" id="UP001151699">
    <property type="component" value="Chromosome X"/>
</dbReference>
<reference evidence="3" key="1">
    <citation type="submission" date="2022-07" db="EMBL/GenBank/DDBJ databases">
        <authorList>
            <person name="Trinca V."/>
            <person name="Uliana J.V.C."/>
            <person name="Torres T.T."/>
            <person name="Ward R.J."/>
            <person name="Monesi N."/>
        </authorList>
    </citation>
    <scope>NUCLEOTIDE SEQUENCE</scope>
    <source>
        <strain evidence="3">HSMRA1968</strain>
        <tissue evidence="3">Whole embryos</tissue>
    </source>
</reference>
<evidence type="ECO:0000259" key="2">
    <source>
        <dbReference type="Pfam" id="PF24852"/>
    </source>
</evidence>
<sequence>MDMGDESLNLCIRDERYSDRSNSHGTTNDTRSVGGYCEPPSQSAVFYNFPNVHQTQRQFAAPNSFPNAFDNITNAYQSRWQFVAYHDISNAFEPQDEIVAPYNNPTVFQPLGQIAAPGNCTNASEPQSLSDSDISDILQQFLNDYQPQLQDGAPNGFPNDNQPQRQFDALYDISNDFEQQSNEIVAPYNNPSVYHPLGQIAASANCPNVSEPQSLTDALDILQQLDDIPNSANSPKFFDRQRLRHLRQLYGPVFDDCNEVRRNIKEYIFKISSNEATFARAINVHPKSLYRFLRQQRSNRGAGSIVYPAAYYYFEEMRIDHHEGKSRHRLDREKHCPNGYDLARISFNMPRKF</sequence>